<accession>A0A5J4X9V9</accession>
<keyword evidence="2" id="KW-0472">Membrane</keyword>
<dbReference type="EMBL" id="SNRW01000036">
    <property type="protein sequence ID" value="KAA6404028.1"/>
    <property type="molecule type" value="Genomic_DNA"/>
</dbReference>
<organism evidence="3 4">
    <name type="scientific">Streblomastix strix</name>
    <dbReference type="NCBI Taxonomy" id="222440"/>
    <lineage>
        <taxon>Eukaryota</taxon>
        <taxon>Metamonada</taxon>
        <taxon>Preaxostyla</taxon>
        <taxon>Oxymonadida</taxon>
        <taxon>Streblomastigidae</taxon>
        <taxon>Streblomastix</taxon>
    </lineage>
</organism>
<name>A0A5J4X9V9_9EUKA</name>
<keyword evidence="2" id="KW-0812">Transmembrane</keyword>
<feature type="non-terminal residue" evidence="3">
    <location>
        <position position="1"/>
    </location>
</feature>
<comment type="caution">
    <text evidence="3">The sequence shown here is derived from an EMBL/GenBank/DDBJ whole genome shotgun (WGS) entry which is preliminary data.</text>
</comment>
<keyword evidence="2" id="KW-1133">Transmembrane helix</keyword>
<feature type="compositionally biased region" description="Basic residues" evidence="1">
    <location>
        <begin position="202"/>
        <end position="223"/>
    </location>
</feature>
<feature type="compositionally biased region" description="Polar residues" evidence="1">
    <location>
        <begin position="178"/>
        <end position="194"/>
    </location>
</feature>
<dbReference type="AlphaFoldDB" id="A0A5J4X9V9"/>
<evidence type="ECO:0000313" key="4">
    <source>
        <dbReference type="Proteomes" id="UP000324800"/>
    </source>
</evidence>
<sequence length="247" mass="27779">YCIISGSLNNEKTLLFTPEIQSITAKGNKDKTGIDVELKGKSLFKCGKLFLMVILKSQPALNDDITSKEYPLEDVAQTWDDEETFSASIQEDDLVKKGVKLSVSVQTETKDGSHQDAEVTGDGNNLVDVQWFDKSGLSTGALVGIIVVIVIVAAFVVIIIIIVLYYLNKRSKTETKESNNTADENNNIIESNSWGGEEQPKRKDHSSKHHHKHNQKHDKKHKKEKEIEMEEEDKQLYNDTYLSEKGK</sequence>
<feature type="region of interest" description="Disordered" evidence="1">
    <location>
        <begin position="173"/>
        <end position="247"/>
    </location>
</feature>
<proteinExistence type="predicted"/>
<evidence type="ECO:0000313" key="3">
    <source>
        <dbReference type="EMBL" id="KAA6404028.1"/>
    </source>
</evidence>
<gene>
    <name evidence="3" type="ORF">EZS28_000459</name>
</gene>
<evidence type="ECO:0000256" key="2">
    <source>
        <dbReference type="SAM" id="Phobius"/>
    </source>
</evidence>
<dbReference type="Proteomes" id="UP000324800">
    <property type="component" value="Unassembled WGS sequence"/>
</dbReference>
<feature type="transmembrane region" description="Helical" evidence="2">
    <location>
        <begin position="141"/>
        <end position="167"/>
    </location>
</feature>
<protein>
    <submittedName>
        <fullName evidence="3">Uncharacterized protein</fullName>
    </submittedName>
</protein>
<reference evidence="3 4" key="1">
    <citation type="submission" date="2019-03" db="EMBL/GenBank/DDBJ databases">
        <title>Single cell metagenomics reveals metabolic interactions within the superorganism composed of flagellate Streblomastix strix and complex community of Bacteroidetes bacteria on its surface.</title>
        <authorList>
            <person name="Treitli S.C."/>
            <person name="Kolisko M."/>
            <person name="Husnik F."/>
            <person name="Keeling P."/>
            <person name="Hampl V."/>
        </authorList>
    </citation>
    <scope>NUCLEOTIDE SEQUENCE [LARGE SCALE GENOMIC DNA]</scope>
    <source>
        <strain evidence="3">ST1C</strain>
    </source>
</reference>
<evidence type="ECO:0000256" key="1">
    <source>
        <dbReference type="SAM" id="MobiDB-lite"/>
    </source>
</evidence>